<keyword evidence="5 13" id="KW-0812">Transmembrane</keyword>
<protein>
    <submittedName>
        <fullName evidence="14">Putative membrane protein</fullName>
    </submittedName>
</protein>
<evidence type="ECO:0000256" key="1">
    <source>
        <dbReference type="ARBA" id="ARBA00004141"/>
    </source>
</evidence>
<feature type="transmembrane region" description="Helical" evidence="13">
    <location>
        <begin position="17"/>
        <end position="38"/>
    </location>
</feature>
<keyword evidence="7" id="KW-0630">Potassium</keyword>
<dbReference type="GO" id="GO:0015252">
    <property type="term" value="F:proton channel activity"/>
    <property type="evidence" value="ECO:0007669"/>
    <property type="project" value="InterPro"/>
</dbReference>
<feature type="transmembrane region" description="Helical" evidence="13">
    <location>
        <begin position="86"/>
        <end position="108"/>
    </location>
</feature>
<evidence type="ECO:0000256" key="7">
    <source>
        <dbReference type="ARBA" id="ARBA00022958"/>
    </source>
</evidence>
<organism evidence="14 15">
    <name type="scientific">Allocatelliglobosispora scoriae</name>
    <dbReference type="NCBI Taxonomy" id="643052"/>
    <lineage>
        <taxon>Bacteria</taxon>
        <taxon>Bacillati</taxon>
        <taxon>Actinomycetota</taxon>
        <taxon>Actinomycetes</taxon>
        <taxon>Micromonosporales</taxon>
        <taxon>Micromonosporaceae</taxon>
        <taxon>Allocatelliglobosispora</taxon>
    </lineage>
</organism>
<dbReference type="GO" id="GO:0005267">
    <property type="term" value="F:potassium channel activity"/>
    <property type="evidence" value="ECO:0007669"/>
    <property type="project" value="UniProtKB-KW"/>
</dbReference>
<dbReference type="PANTHER" id="PTHR31462">
    <property type="entry name" value="ENDOSOMAL/LYSOSOMAL POTASSIUM CHANNEL TMEM175"/>
    <property type="match status" value="1"/>
</dbReference>
<evidence type="ECO:0000256" key="3">
    <source>
        <dbReference type="ARBA" id="ARBA00022448"/>
    </source>
</evidence>
<evidence type="ECO:0000256" key="5">
    <source>
        <dbReference type="ARBA" id="ARBA00022692"/>
    </source>
</evidence>
<evidence type="ECO:0000256" key="11">
    <source>
        <dbReference type="ARBA" id="ARBA00023303"/>
    </source>
</evidence>
<gene>
    <name evidence="14" type="ORF">F4553_000367</name>
</gene>
<keyword evidence="9" id="KW-0406">Ion transport</keyword>
<dbReference type="Pfam" id="PF06736">
    <property type="entry name" value="TMEM175"/>
    <property type="match status" value="1"/>
</dbReference>
<feature type="transmembrane region" description="Helical" evidence="13">
    <location>
        <begin position="58"/>
        <end position="74"/>
    </location>
</feature>
<keyword evidence="10 13" id="KW-0472">Membrane</keyword>
<dbReference type="InterPro" id="IPR010617">
    <property type="entry name" value="TMEM175-like"/>
</dbReference>
<proteinExistence type="inferred from homology"/>
<name>A0A841BI37_9ACTN</name>
<evidence type="ECO:0000256" key="9">
    <source>
        <dbReference type="ARBA" id="ARBA00023065"/>
    </source>
</evidence>
<keyword evidence="3" id="KW-0813">Transport</keyword>
<evidence type="ECO:0000256" key="13">
    <source>
        <dbReference type="SAM" id="Phobius"/>
    </source>
</evidence>
<dbReference type="PANTHER" id="PTHR31462:SF5">
    <property type="entry name" value="ENDOSOMAL_LYSOSOMAL PROTON CHANNEL TMEM175"/>
    <property type="match status" value="1"/>
</dbReference>
<evidence type="ECO:0000256" key="12">
    <source>
        <dbReference type="ARBA" id="ARBA00034430"/>
    </source>
</evidence>
<dbReference type="EMBL" id="JACHMN010000001">
    <property type="protein sequence ID" value="MBB5866988.1"/>
    <property type="molecule type" value="Genomic_DNA"/>
</dbReference>
<comment type="subcellular location">
    <subcellularLocation>
        <location evidence="1">Membrane</location>
        <topology evidence="1">Multi-pass membrane protein</topology>
    </subcellularLocation>
</comment>
<keyword evidence="15" id="KW-1185">Reference proteome</keyword>
<accession>A0A841BI37</accession>
<comment type="caution">
    <text evidence="14">The sequence shown here is derived from an EMBL/GenBank/DDBJ whole genome shotgun (WGS) entry which is preliminary data.</text>
</comment>
<dbReference type="RefSeq" id="WP_184831218.1">
    <property type="nucleotide sequence ID" value="NZ_JACHMN010000001.1"/>
</dbReference>
<feature type="transmembrane region" description="Helical" evidence="13">
    <location>
        <begin position="184"/>
        <end position="201"/>
    </location>
</feature>
<evidence type="ECO:0000313" key="14">
    <source>
        <dbReference type="EMBL" id="MBB5866988.1"/>
    </source>
</evidence>
<evidence type="ECO:0000256" key="10">
    <source>
        <dbReference type="ARBA" id="ARBA00023136"/>
    </source>
</evidence>
<evidence type="ECO:0000313" key="15">
    <source>
        <dbReference type="Proteomes" id="UP000587527"/>
    </source>
</evidence>
<evidence type="ECO:0000256" key="8">
    <source>
        <dbReference type="ARBA" id="ARBA00022989"/>
    </source>
</evidence>
<comment type="catalytic activity">
    <reaction evidence="12">
        <text>K(+)(in) = K(+)(out)</text>
        <dbReference type="Rhea" id="RHEA:29463"/>
        <dbReference type="ChEBI" id="CHEBI:29103"/>
    </reaction>
</comment>
<keyword evidence="4" id="KW-0633">Potassium transport</keyword>
<reference evidence="14 15" key="1">
    <citation type="submission" date="2020-08" db="EMBL/GenBank/DDBJ databases">
        <title>Sequencing the genomes of 1000 actinobacteria strains.</title>
        <authorList>
            <person name="Klenk H.-P."/>
        </authorList>
    </citation>
    <scope>NUCLEOTIDE SEQUENCE [LARGE SCALE GENOMIC DNA]</scope>
    <source>
        <strain evidence="14 15">DSM 45362</strain>
    </source>
</reference>
<comment type="similarity">
    <text evidence="2">Belongs to the TMEM175 family.</text>
</comment>
<dbReference type="Proteomes" id="UP000587527">
    <property type="component" value="Unassembled WGS sequence"/>
</dbReference>
<keyword evidence="11" id="KW-0407">Ion channel</keyword>
<feature type="transmembrane region" description="Helical" evidence="13">
    <location>
        <begin position="120"/>
        <end position="139"/>
    </location>
</feature>
<evidence type="ECO:0000256" key="2">
    <source>
        <dbReference type="ARBA" id="ARBA00006920"/>
    </source>
</evidence>
<keyword evidence="8 13" id="KW-1133">Transmembrane helix</keyword>
<dbReference type="GO" id="GO:0016020">
    <property type="term" value="C:membrane"/>
    <property type="evidence" value="ECO:0007669"/>
    <property type="project" value="UniProtKB-SubCell"/>
</dbReference>
<sequence length="210" mass="22886">MTDTEDRPLVRLSLERTVYFSDAVIAIAMTLLAIELPVPQGDTSSQLWHSFTEHLGDEYVPFLISFAVIGLFWFQHHRFFQRVDRASGRLLVVNLACLLVVVVVPFATKVLGGPDTAFGVVFYAVVMLSWGAVYTLLVVTAQRDGLWRDDLPAGTGRRMITGAAVALAPFALSIPVAFASPSAAQYVWILAAPASVLAGRVRRPSARARA</sequence>
<evidence type="ECO:0000256" key="4">
    <source>
        <dbReference type="ARBA" id="ARBA00022538"/>
    </source>
</evidence>
<keyword evidence="6" id="KW-0631">Potassium channel</keyword>
<evidence type="ECO:0000256" key="6">
    <source>
        <dbReference type="ARBA" id="ARBA00022826"/>
    </source>
</evidence>
<dbReference type="AlphaFoldDB" id="A0A841BI37"/>
<feature type="transmembrane region" description="Helical" evidence="13">
    <location>
        <begin position="160"/>
        <end position="178"/>
    </location>
</feature>